<organism evidence="2 3">
    <name type="scientific">Streptomyces pristinaespiralis (strain ATCC 25486 / DSM 40338 / CBS 914.69 / JCM 4507 / KCC S-0507 / NBRC 13074 / NRRL 2958 / 5647)</name>
    <dbReference type="NCBI Taxonomy" id="457429"/>
    <lineage>
        <taxon>Bacteria</taxon>
        <taxon>Bacillati</taxon>
        <taxon>Actinomycetota</taxon>
        <taxon>Actinomycetes</taxon>
        <taxon>Kitasatosporales</taxon>
        <taxon>Streptomycetaceae</taxon>
        <taxon>Streptomyces</taxon>
    </lineage>
</organism>
<dbReference type="Pfam" id="PF00583">
    <property type="entry name" value="Acetyltransf_1"/>
    <property type="match status" value="1"/>
</dbReference>
<reference evidence="3" key="2">
    <citation type="submission" date="2009-10" db="EMBL/GenBank/DDBJ databases">
        <title>The genome sequence of Streptomyces pristinaespiralis strain ATCC 25486.</title>
        <authorList>
            <consortium name="The Broad Institute Genome Sequencing Platform"/>
            <consortium name="Broad Institute Microbial Sequencing Center"/>
            <person name="Fischbach M."/>
            <person name="Godfrey P."/>
            <person name="Ward D."/>
            <person name="Young S."/>
            <person name="Zeng Q."/>
            <person name="Koehrsen M."/>
            <person name="Alvarado L."/>
            <person name="Berlin A.M."/>
            <person name="Bochicchio J."/>
            <person name="Borenstein D."/>
            <person name="Chapman S.B."/>
            <person name="Chen Z."/>
            <person name="Engels R."/>
            <person name="Freedman E."/>
            <person name="Gellesch M."/>
            <person name="Goldberg J."/>
            <person name="Griggs A."/>
            <person name="Gujja S."/>
            <person name="Heilman E.R."/>
            <person name="Heiman D.I."/>
            <person name="Hepburn T.A."/>
            <person name="Howarth C."/>
            <person name="Jen D."/>
            <person name="Larson L."/>
            <person name="Lewis B."/>
            <person name="Mehta T."/>
            <person name="Park D."/>
            <person name="Pearson M."/>
            <person name="Richards J."/>
            <person name="Roberts A."/>
            <person name="Saif S."/>
            <person name="Shea T.D."/>
            <person name="Shenoy N."/>
            <person name="Sisk P."/>
            <person name="Stolte C."/>
            <person name="Sykes S.N."/>
            <person name="Thomson T."/>
            <person name="Walk T."/>
            <person name="White J."/>
            <person name="Yandava C."/>
            <person name="Straight P."/>
            <person name="Clardy J."/>
            <person name="Hung D."/>
            <person name="Kolter R."/>
            <person name="Mekalanos J."/>
            <person name="Walker S."/>
            <person name="Walsh C.T."/>
            <person name="Wieland-Brown L.C."/>
            <person name="Haas B."/>
            <person name="Nusbaum C."/>
            <person name="Birren B."/>
        </authorList>
    </citation>
    <scope>NUCLEOTIDE SEQUENCE [LARGE SCALE GENOMIC DNA]</scope>
    <source>
        <strain evidence="3">ATCC 25486 / DSM 40338 / CBS 914.69 / JCM 4507 / NBRC 13074 / NRRL 2958 / 5647</strain>
    </source>
</reference>
<keyword evidence="2" id="KW-0808">Transferase</keyword>
<feature type="domain" description="N-acetyltransferase" evidence="1">
    <location>
        <begin position="150"/>
        <end position="279"/>
    </location>
</feature>
<proteinExistence type="predicted"/>
<keyword evidence="3" id="KW-1185">Reference proteome</keyword>
<dbReference type="InterPro" id="IPR016181">
    <property type="entry name" value="Acyl_CoA_acyltransferase"/>
</dbReference>
<protein>
    <submittedName>
        <fullName evidence="2">Acetyltransferase</fullName>
    </submittedName>
</protein>
<dbReference type="Proteomes" id="UP000002805">
    <property type="component" value="Chromosome"/>
</dbReference>
<gene>
    <name evidence="2" type="ORF">SSDG_05679</name>
</gene>
<reference evidence="3" key="1">
    <citation type="submission" date="2008-02" db="EMBL/GenBank/DDBJ databases">
        <authorList>
            <consortium name="The Broad Institute Genome Sequencing Platform"/>
            <person name="Fischbach M."/>
            <person name="Ward D."/>
            <person name="Young S."/>
            <person name="Jaffe D."/>
            <person name="Gnerre S."/>
            <person name="Berlin A."/>
            <person name="Heiman D."/>
            <person name="Hepburn T."/>
            <person name="Sykes S."/>
            <person name="Alvarado L."/>
            <person name="Kodira C.D."/>
            <person name="Straight P."/>
            <person name="Clardy J."/>
            <person name="Hung D."/>
            <person name="Kolter R."/>
            <person name="Mekalanos J."/>
            <person name="Walker S."/>
            <person name="Walsh C.T."/>
            <person name="Lander E."/>
            <person name="Galagan J."/>
            <person name="Nusbaum C."/>
            <person name="Birren B."/>
        </authorList>
    </citation>
    <scope>NUCLEOTIDE SEQUENCE [LARGE SCALE GENOMIC DNA]</scope>
    <source>
        <strain evidence="3">ATCC 25486 / DSM 40338 / CBS 914.69 / JCM 4507 / NBRC 13074 / NRRL 2958 / 5647</strain>
    </source>
</reference>
<dbReference type="GO" id="GO:0016747">
    <property type="term" value="F:acyltransferase activity, transferring groups other than amino-acyl groups"/>
    <property type="evidence" value="ECO:0007669"/>
    <property type="project" value="InterPro"/>
</dbReference>
<dbReference type="PROSITE" id="PS51186">
    <property type="entry name" value="GNAT"/>
    <property type="match status" value="1"/>
</dbReference>
<dbReference type="SUPFAM" id="SSF55729">
    <property type="entry name" value="Acyl-CoA N-acyltransferases (Nat)"/>
    <property type="match status" value="1"/>
</dbReference>
<name>B5HKJ1_STRE2</name>
<accession>B5HKJ1</accession>
<dbReference type="AlphaFoldDB" id="B5HKJ1"/>
<sequence length="279" mass="29715">MAGRGVHGGARDQGGAAGAVSAHPVLVTHITPGAGRDRPSQRCVIGAPALHLLPIAFVPELPRSSRMPFRSTAEIVHAWVHGWVVSRGAADPVPRPWGFTVDVGQVKHATRHVLTADDEATVRKVAAEVAAPTVWLKVFADPDRVLEWAGPEWAVDEPGWLMATELRRTPTAVPAGYTLRTWTRGGVVRALVVGPDGSFAARAQIAPTGRTAVVDQVETAPEHRRKGLGRLVMHTLHNAALDHGARVGVLGGTPDGRALYESLGWRTHAPLVSLCHRPA</sequence>
<dbReference type="Gene3D" id="3.40.630.30">
    <property type="match status" value="1"/>
</dbReference>
<evidence type="ECO:0000259" key="1">
    <source>
        <dbReference type="PROSITE" id="PS51186"/>
    </source>
</evidence>
<dbReference type="eggNOG" id="COG0456">
    <property type="taxonomic scope" value="Bacteria"/>
</dbReference>
<dbReference type="HOGENOM" id="CLU_083895_0_0_11"/>
<evidence type="ECO:0000313" key="3">
    <source>
        <dbReference type="Proteomes" id="UP000002805"/>
    </source>
</evidence>
<dbReference type="InterPro" id="IPR000182">
    <property type="entry name" value="GNAT_dom"/>
</dbReference>
<evidence type="ECO:0000313" key="2">
    <source>
        <dbReference type="EMBL" id="EDY67352.1"/>
    </source>
</evidence>
<dbReference type="EMBL" id="CM000950">
    <property type="protein sequence ID" value="EDY67352.1"/>
    <property type="molecule type" value="Genomic_DNA"/>
</dbReference>
<dbReference type="CDD" id="cd04301">
    <property type="entry name" value="NAT_SF"/>
    <property type="match status" value="1"/>
</dbReference>